<evidence type="ECO:0000313" key="3">
    <source>
        <dbReference type="Proteomes" id="UP001549055"/>
    </source>
</evidence>
<accession>A0ABV2JKE9</accession>
<feature type="domain" description="SGNH hydrolase-type esterase" evidence="1">
    <location>
        <begin position="22"/>
        <end position="194"/>
    </location>
</feature>
<sequence length="208" mass="23256">MTDVMYPDVLVKGAGAIKVATVGDSLTYGYGLENREQDAYPSILADLLGSHYQVSNFGLSGRSLQSTADFPYFNEKNAQLSLESDADIVIIMIGSNDSRGPYWNKERFVSEYRKMVERYINLPSHPDVFLVVPPFVPTSRFGLNNVIIRDELQEIIPKIAQEFDLPFINLYPLTDGKEAYYSDGLHLTPLGNQLVAQTVFSHLLGEKA</sequence>
<dbReference type="InterPro" id="IPR036514">
    <property type="entry name" value="SGNH_hydro_sf"/>
</dbReference>
<dbReference type="Gene3D" id="3.40.50.1110">
    <property type="entry name" value="SGNH hydrolase"/>
    <property type="match status" value="1"/>
</dbReference>
<protein>
    <submittedName>
        <fullName evidence="2">Lysophospholipase L1-like esterase</fullName>
    </submittedName>
</protein>
<organism evidence="2 3">
    <name type="scientific">Streptococcus gallinaceus</name>
    <dbReference type="NCBI Taxonomy" id="165758"/>
    <lineage>
        <taxon>Bacteria</taxon>
        <taxon>Bacillati</taxon>
        <taxon>Bacillota</taxon>
        <taxon>Bacilli</taxon>
        <taxon>Lactobacillales</taxon>
        <taxon>Streptococcaceae</taxon>
        <taxon>Streptococcus</taxon>
    </lineage>
</organism>
<evidence type="ECO:0000313" key="2">
    <source>
        <dbReference type="EMBL" id="MET3644410.1"/>
    </source>
</evidence>
<evidence type="ECO:0000259" key="1">
    <source>
        <dbReference type="Pfam" id="PF13472"/>
    </source>
</evidence>
<dbReference type="EMBL" id="JBEPMK010000003">
    <property type="protein sequence ID" value="MET3644410.1"/>
    <property type="molecule type" value="Genomic_DNA"/>
</dbReference>
<gene>
    <name evidence="2" type="ORF">ABID27_001034</name>
</gene>
<reference evidence="2 3" key="1">
    <citation type="submission" date="2024-06" db="EMBL/GenBank/DDBJ databases">
        <title>Genomic Encyclopedia of Type Strains, Phase IV (KMG-IV): sequencing the most valuable type-strain genomes for metagenomic binning, comparative biology and taxonomic classification.</title>
        <authorList>
            <person name="Goeker M."/>
        </authorList>
    </citation>
    <scope>NUCLEOTIDE SEQUENCE [LARGE SCALE GENOMIC DNA]</scope>
    <source>
        <strain evidence="2 3">DSM 15349</strain>
    </source>
</reference>
<name>A0ABV2JKE9_9STRE</name>
<dbReference type="Pfam" id="PF13472">
    <property type="entry name" value="Lipase_GDSL_2"/>
    <property type="match status" value="1"/>
</dbReference>
<dbReference type="RefSeq" id="WP_354280715.1">
    <property type="nucleotide sequence ID" value="NZ_JBEPMK010000003.1"/>
</dbReference>
<dbReference type="InterPro" id="IPR013830">
    <property type="entry name" value="SGNH_hydro"/>
</dbReference>
<dbReference type="SUPFAM" id="SSF52266">
    <property type="entry name" value="SGNH hydrolase"/>
    <property type="match status" value="1"/>
</dbReference>
<keyword evidence="3" id="KW-1185">Reference proteome</keyword>
<dbReference type="InterPro" id="IPR051532">
    <property type="entry name" value="Ester_Hydrolysis_Enzymes"/>
</dbReference>
<dbReference type="Proteomes" id="UP001549055">
    <property type="component" value="Unassembled WGS sequence"/>
</dbReference>
<dbReference type="PANTHER" id="PTHR30383">
    <property type="entry name" value="THIOESTERASE 1/PROTEASE 1/LYSOPHOSPHOLIPASE L1"/>
    <property type="match status" value="1"/>
</dbReference>
<proteinExistence type="predicted"/>
<comment type="caution">
    <text evidence="2">The sequence shown here is derived from an EMBL/GenBank/DDBJ whole genome shotgun (WGS) entry which is preliminary data.</text>
</comment>